<name>A0AAD9TNT7_9ROSI</name>
<proteinExistence type="predicted"/>
<comment type="caution">
    <text evidence="1">The sequence shown here is derived from an EMBL/GenBank/DDBJ whole genome shotgun (WGS) entry which is preliminary data.</text>
</comment>
<dbReference type="Proteomes" id="UP001280121">
    <property type="component" value="Unassembled WGS sequence"/>
</dbReference>
<reference evidence="1" key="1">
    <citation type="journal article" date="2023" name="Plant J.">
        <title>Genome sequences and population genomics provide insights into the demographic history, inbreeding, and mutation load of two 'living fossil' tree species of Dipteronia.</title>
        <authorList>
            <person name="Feng Y."/>
            <person name="Comes H.P."/>
            <person name="Chen J."/>
            <person name="Zhu S."/>
            <person name="Lu R."/>
            <person name="Zhang X."/>
            <person name="Li P."/>
            <person name="Qiu J."/>
            <person name="Olsen K.M."/>
            <person name="Qiu Y."/>
        </authorList>
    </citation>
    <scope>NUCLEOTIDE SEQUENCE</scope>
    <source>
        <strain evidence="1">KIB01</strain>
    </source>
</reference>
<gene>
    <name evidence="1" type="ORF">Ddye_027048</name>
</gene>
<protein>
    <submittedName>
        <fullName evidence="1">Uncharacterized protein</fullName>
    </submittedName>
</protein>
<organism evidence="1 2">
    <name type="scientific">Dipteronia dyeriana</name>
    <dbReference type="NCBI Taxonomy" id="168575"/>
    <lineage>
        <taxon>Eukaryota</taxon>
        <taxon>Viridiplantae</taxon>
        <taxon>Streptophyta</taxon>
        <taxon>Embryophyta</taxon>
        <taxon>Tracheophyta</taxon>
        <taxon>Spermatophyta</taxon>
        <taxon>Magnoliopsida</taxon>
        <taxon>eudicotyledons</taxon>
        <taxon>Gunneridae</taxon>
        <taxon>Pentapetalae</taxon>
        <taxon>rosids</taxon>
        <taxon>malvids</taxon>
        <taxon>Sapindales</taxon>
        <taxon>Sapindaceae</taxon>
        <taxon>Hippocastanoideae</taxon>
        <taxon>Acereae</taxon>
        <taxon>Dipteronia</taxon>
    </lineage>
</organism>
<accession>A0AAD9TNT7</accession>
<evidence type="ECO:0000313" key="1">
    <source>
        <dbReference type="EMBL" id="KAK2639253.1"/>
    </source>
</evidence>
<dbReference type="AlphaFoldDB" id="A0AAD9TNT7"/>
<sequence>MSSDCGFKFDNYDEVAFKSMDEEQKRKNGEIADSGVSNNNLRWTSGGVYNDHHQVKRVVMNTGTASATTGDDNIWRRRRQEKSEMLFHLICWGPN</sequence>
<dbReference type="EMBL" id="JANJYI010000008">
    <property type="protein sequence ID" value="KAK2639253.1"/>
    <property type="molecule type" value="Genomic_DNA"/>
</dbReference>
<keyword evidence="2" id="KW-1185">Reference proteome</keyword>
<evidence type="ECO:0000313" key="2">
    <source>
        <dbReference type="Proteomes" id="UP001280121"/>
    </source>
</evidence>